<dbReference type="GO" id="GO:0016887">
    <property type="term" value="F:ATP hydrolysis activity"/>
    <property type="evidence" value="ECO:0007669"/>
    <property type="project" value="InterPro"/>
</dbReference>
<dbReference type="SMART" id="SM00382">
    <property type="entry name" value="AAA"/>
    <property type="match status" value="1"/>
</dbReference>
<keyword evidence="2" id="KW-0813">Transport</keyword>
<dbReference type="InterPro" id="IPR027417">
    <property type="entry name" value="P-loop_NTPase"/>
</dbReference>
<evidence type="ECO:0000259" key="5">
    <source>
        <dbReference type="PROSITE" id="PS50893"/>
    </source>
</evidence>
<dbReference type="Proteomes" id="UP000515703">
    <property type="component" value="Chromosome"/>
</dbReference>
<dbReference type="RefSeq" id="WP_185255759.1">
    <property type="nucleotide sequence ID" value="NZ_AP023368.1"/>
</dbReference>
<dbReference type="KEGG" id="acht:bsdcttw_30900"/>
<dbReference type="InterPro" id="IPR017871">
    <property type="entry name" value="ABC_transporter-like_CS"/>
</dbReference>
<dbReference type="SUPFAM" id="SSF52540">
    <property type="entry name" value="P-loop containing nucleoside triphosphate hydrolases"/>
    <property type="match status" value="1"/>
</dbReference>
<keyword evidence="3" id="KW-0547">Nucleotide-binding</keyword>
<protein>
    <submittedName>
        <fullName evidence="6">Bacitracin ABC transporter ATP-binding protein</fullName>
    </submittedName>
</protein>
<accession>A0A7I8DNU3</accession>
<dbReference type="GO" id="GO:0005524">
    <property type="term" value="F:ATP binding"/>
    <property type="evidence" value="ECO:0007669"/>
    <property type="project" value="UniProtKB-KW"/>
</dbReference>
<name>A0A7I8DNU3_9FIRM</name>
<reference evidence="6 7" key="2">
    <citation type="submission" date="2020-08" db="EMBL/GenBank/DDBJ databases">
        <authorList>
            <person name="Ueki A."/>
            <person name="Tonouchi A."/>
        </authorList>
    </citation>
    <scope>NUCLEOTIDE SEQUENCE [LARGE SCALE GENOMIC DNA]</scope>
    <source>
        <strain evidence="6 7">CTTW</strain>
    </source>
</reference>
<evidence type="ECO:0000256" key="2">
    <source>
        <dbReference type="ARBA" id="ARBA00022448"/>
    </source>
</evidence>
<dbReference type="PROSITE" id="PS00211">
    <property type="entry name" value="ABC_TRANSPORTER_1"/>
    <property type="match status" value="1"/>
</dbReference>
<gene>
    <name evidence="6" type="ORF">bsdcttw_30900</name>
</gene>
<evidence type="ECO:0000256" key="4">
    <source>
        <dbReference type="ARBA" id="ARBA00022840"/>
    </source>
</evidence>
<dbReference type="EMBL" id="AP023368">
    <property type="protein sequence ID" value="BCK00050.1"/>
    <property type="molecule type" value="Genomic_DNA"/>
</dbReference>
<dbReference type="PANTHER" id="PTHR43335">
    <property type="entry name" value="ABC TRANSPORTER, ATP-BINDING PROTEIN"/>
    <property type="match status" value="1"/>
</dbReference>
<dbReference type="Pfam" id="PF00005">
    <property type="entry name" value="ABC_tran"/>
    <property type="match status" value="1"/>
</dbReference>
<dbReference type="PANTHER" id="PTHR43335:SF8">
    <property type="entry name" value="ABC TRANSPORTER, ATP-BINDING PROTEIN"/>
    <property type="match status" value="1"/>
</dbReference>
<sequence length="304" mass="34157">MEEGILEVRKLSKQYKNTKALDKVDLILKRGDIYGLVGKNGAGKTTLLRILTGQSFQTEGAISLFGENTEEGLRKGRKRVGAIIEEPGFYSYMTARQNLEYYRIQRGIPGKQCVQEALTEVGLADTGSKKFQDFSLGMKQRLGLALALMNKPEILLLDEPINGLDPFGIVEIRNLLLKLNQEKKITILISSHILAELSNLVTKYGFIDQGKLIKQLSGDELKEECSKYLEVKVDKAEHLAAILETRLGCHEYKVTSDYTLQIYEYLNQPEVISQLAIENGIGLNSIHLKEINLEDYFMQLLGGK</sequence>
<organism evidence="6 7">
    <name type="scientific">Anaerocolumna chitinilytica</name>
    <dbReference type="NCBI Taxonomy" id="1727145"/>
    <lineage>
        <taxon>Bacteria</taxon>
        <taxon>Bacillati</taxon>
        <taxon>Bacillota</taxon>
        <taxon>Clostridia</taxon>
        <taxon>Lachnospirales</taxon>
        <taxon>Lachnospiraceae</taxon>
        <taxon>Anaerocolumna</taxon>
    </lineage>
</organism>
<dbReference type="InterPro" id="IPR003439">
    <property type="entry name" value="ABC_transporter-like_ATP-bd"/>
</dbReference>
<dbReference type="AlphaFoldDB" id="A0A7I8DNU3"/>
<feature type="domain" description="ABC transporter" evidence="5">
    <location>
        <begin position="6"/>
        <end position="234"/>
    </location>
</feature>
<proteinExistence type="inferred from homology"/>
<evidence type="ECO:0000256" key="3">
    <source>
        <dbReference type="ARBA" id="ARBA00022741"/>
    </source>
</evidence>
<evidence type="ECO:0000313" key="7">
    <source>
        <dbReference type="Proteomes" id="UP000515703"/>
    </source>
</evidence>
<comment type="similarity">
    <text evidence="1">Belongs to the ABC transporter superfamily.</text>
</comment>
<evidence type="ECO:0000313" key="6">
    <source>
        <dbReference type="EMBL" id="BCK00050.1"/>
    </source>
</evidence>
<dbReference type="PROSITE" id="PS50893">
    <property type="entry name" value="ABC_TRANSPORTER_2"/>
    <property type="match status" value="1"/>
</dbReference>
<keyword evidence="7" id="KW-1185">Reference proteome</keyword>
<evidence type="ECO:0000256" key="1">
    <source>
        <dbReference type="ARBA" id="ARBA00005417"/>
    </source>
</evidence>
<dbReference type="InterPro" id="IPR003593">
    <property type="entry name" value="AAA+_ATPase"/>
</dbReference>
<keyword evidence="4 6" id="KW-0067">ATP-binding</keyword>
<dbReference type="Gene3D" id="3.40.50.300">
    <property type="entry name" value="P-loop containing nucleotide triphosphate hydrolases"/>
    <property type="match status" value="1"/>
</dbReference>
<reference evidence="6 7" key="1">
    <citation type="submission" date="2020-08" db="EMBL/GenBank/DDBJ databases">
        <title>Draft genome sequencing of an Anaerocolumna strain isolated from anoxic soil subjected to BSD treatment.</title>
        <authorList>
            <person name="Uek A."/>
            <person name="Tonouchi A."/>
        </authorList>
    </citation>
    <scope>NUCLEOTIDE SEQUENCE [LARGE SCALE GENOMIC DNA]</scope>
    <source>
        <strain evidence="6 7">CTTW</strain>
    </source>
</reference>